<keyword evidence="1 6" id="KW-0853">WD repeat</keyword>
<sequence>MEITEFSKTVDHDVMHLMIDNASSSLSFPKYSIRRRCSTCTKDRFCVDDRGYKKKVSFFEAIYGNESVSNAQLFNPMTPNCSRFPNQFTPSSFKFSPKNCSSSSTKKFLCSPYGHKYNHLKKPRIIETILDAPDVVNEFPSQLIDVSSTNSIIVALGSCVYCWKRGVVTEILQSESLINAVCWMDNNVVISAKGNVELWDVNQCKIIRSFQRHSDKVGTISTTCGNRVATGGRDSAIYVTDIRNNHFDPLIGHRGEITSVKWSPEGTFLASCSDADSKIIIWKNNEIKSILKDSRFQMNEESEGNYYSNNKITSLAWQSHHVLIAGDDSERGTVRYIPIHSNDDEKWFDTNCAISDISWSKKWGLAISHKGVNSFWEIRNNEFQRNAMVNGNMGDIVNIVTSEDDSLVATISIDETLRTYDLKDISHPSDGINLLSAQSELKNIGIR</sequence>
<evidence type="ECO:0000256" key="4">
    <source>
        <dbReference type="ARBA" id="ARBA00022776"/>
    </source>
</evidence>
<dbReference type="InterPro" id="IPR015943">
    <property type="entry name" value="WD40/YVTN_repeat-like_dom_sf"/>
</dbReference>
<dbReference type="PANTHER" id="PTHR19918:SF8">
    <property type="entry name" value="FI02843P"/>
    <property type="match status" value="1"/>
</dbReference>
<keyword evidence="2" id="KW-0132">Cell division</keyword>
<organism evidence="7 8">
    <name type="scientific">Tritrichomonas musculus</name>
    <dbReference type="NCBI Taxonomy" id="1915356"/>
    <lineage>
        <taxon>Eukaryota</taxon>
        <taxon>Metamonada</taxon>
        <taxon>Parabasalia</taxon>
        <taxon>Tritrichomonadida</taxon>
        <taxon>Tritrichomonadidae</taxon>
        <taxon>Tritrichomonas</taxon>
    </lineage>
</organism>
<dbReference type="EMBL" id="JAPFFF010000007">
    <property type="protein sequence ID" value="KAK8885483.1"/>
    <property type="molecule type" value="Genomic_DNA"/>
</dbReference>
<evidence type="ECO:0000256" key="5">
    <source>
        <dbReference type="ARBA" id="ARBA00023306"/>
    </source>
</evidence>
<accession>A0ABR2K3Y4</accession>
<dbReference type="InterPro" id="IPR001680">
    <property type="entry name" value="WD40_rpt"/>
</dbReference>
<dbReference type="Gene3D" id="2.130.10.10">
    <property type="entry name" value="YVTN repeat-like/Quinoprotein amine dehydrogenase"/>
    <property type="match status" value="1"/>
</dbReference>
<reference evidence="7 8" key="1">
    <citation type="submission" date="2024-04" db="EMBL/GenBank/DDBJ databases">
        <title>Tritrichomonas musculus Genome.</title>
        <authorList>
            <person name="Alves-Ferreira E."/>
            <person name="Grigg M."/>
            <person name="Lorenzi H."/>
            <person name="Galac M."/>
        </authorList>
    </citation>
    <scope>NUCLEOTIDE SEQUENCE [LARGE SCALE GENOMIC DNA]</scope>
    <source>
        <strain evidence="7 8">EAF2021</strain>
    </source>
</reference>
<keyword evidence="3" id="KW-0677">Repeat</keyword>
<dbReference type="InterPro" id="IPR036322">
    <property type="entry name" value="WD40_repeat_dom_sf"/>
</dbReference>
<dbReference type="SUPFAM" id="SSF50978">
    <property type="entry name" value="WD40 repeat-like"/>
    <property type="match status" value="1"/>
</dbReference>
<dbReference type="Proteomes" id="UP001470230">
    <property type="component" value="Unassembled WGS sequence"/>
</dbReference>
<comment type="caution">
    <text evidence="7">The sequence shown here is derived from an EMBL/GenBank/DDBJ whole genome shotgun (WGS) entry which is preliminary data.</text>
</comment>
<feature type="repeat" description="WD" evidence="6">
    <location>
        <begin position="250"/>
        <end position="283"/>
    </location>
</feature>
<keyword evidence="4" id="KW-0498">Mitosis</keyword>
<proteinExistence type="predicted"/>
<protein>
    <submittedName>
        <fullName evidence="7">Uncharacterized protein</fullName>
    </submittedName>
</protein>
<evidence type="ECO:0000256" key="2">
    <source>
        <dbReference type="ARBA" id="ARBA00022618"/>
    </source>
</evidence>
<dbReference type="SMART" id="SM00320">
    <property type="entry name" value="WD40"/>
    <property type="match status" value="4"/>
</dbReference>
<dbReference type="PROSITE" id="PS50082">
    <property type="entry name" value="WD_REPEATS_2"/>
    <property type="match status" value="1"/>
</dbReference>
<dbReference type="PANTHER" id="PTHR19918">
    <property type="entry name" value="CELL DIVISION CYCLE 20 CDC20 FIZZY -RELATED"/>
    <property type="match status" value="1"/>
</dbReference>
<evidence type="ECO:0000313" key="8">
    <source>
        <dbReference type="Proteomes" id="UP001470230"/>
    </source>
</evidence>
<keyword evidence="5" id="KW-0131">Cell cycle</keyword>
<evidence type="ECO:0000256" key="3">
    <source>
        <dbReference type="ARBA" id="ARBA00022737"/>
    </source>
</evidence>
<evidence type="ECO:0000256" key="1">
    <source>
        <dbReference type="ARBA" id="ARBA00022574"/>
    </source>
</evidence>
<evidence type="ECO:0000256" key="6">
    <source>
        <dbReference type="PROSITE-ProRule" id="PRU00221"/>
    </source>
</evidence>
<evidence type="ECO:0000313" key="7">
    <source>
        <dbReference type="EMBL" id="KAK8885483.1"/>
    </source>
</evidence>
<gene>
    <name evidence="7" type="ORF">M9Y10_040932</name>
</gene>
<dbReference type="Pfam" id="PF00400">
    <property type="entry name" value="WD40"/>
    <property type="match status" value="1"/>
</dbReference>
<keyword evidence="8" id="KW-1185">Reference proteome</keyword>
<dbReference type="InterPro" id="IPR033010">
    <property type="entry name" value="Cdc20/Fizzy"/>
</dbReference>
<name>A0ABR2K3Y4_9EUKA</name>